<reference evidence="1 2" key="1">
    <citation type="submission" date="2019-01" db="EMBL/GenBank/DDBJ databases">
        <title>Sequencing of cultivated peanut Arachis hypogaea provides insights into genome evolution and oil improvement.</title>
        <authorList>
            <person name="Chen X."/>
        </authorList>
    </citation>
    <scope>NUCLEOTIDE SEQUENCE [LARGE SCALE GENOMIC DNA]</scope>
    <source>
        <strain evidence="2">cv. Fuhuasheng</strain>
        <tissue evidence="1">Leaves</tissue>
    </source>
</reference>
<dbReference type="SUPFAM" id="SSF47819">
    <property type="entry name" value="HRDC-like"/>
    <property type="match status" value="1"/>
</dbReference>
<dbReference type="EMBL" id="SDMP01000012">
    <property type="protein sequence ID" value="RYR24162.1"/>
    <property type="molecule type" value="Genomic_DNA"/>
</dbReference>
<sequence length="316" mass="34149">MSSSFNRLLAMAIAELADGEAEAEGDPMKAAYGEDEATGDFEVDSDIKVVMMVLAIPPIVMDYDQNGNFSTYVDFNITVHLVVPGAFVLAISGFHDVTIALGNAEAGDEDINMHPGNGELVIWPATRIGEQVDFSLCVLGNLCPETVEEAFAMVPSIKVVRALFDDAGKQVDVATSSISYRLFTYKHKLLPTIKYSGWQYVFILPSIELAEADSESFLLFFATEKVLFLFNNSVAGSSTASCSSISSMMGGVVGGDVPWKLFNKGSSLVEGGVVFVTHHIALVEDDMENTVNGLNTGERGRERVVVMGEKQKTACW</sequence>
<dbReference type="Proteomes" id="UP000289738">
    <property type="component" value="Chromosome B02"/>
</dbReference>
<name>A0A445ACZ2_ARAHY</name>
<dbReference type="GO" id="GO:0000166">
    <property type="term" value="F:nucleotide binding"/>
    <property type="evidence" value="ECO:0007669"/>
    <property type="project" value="InterPro"/>
</dbReference>
<evidence type="ECO:0000313" key="2">
    <source>
        <dbReference type="Proteomes" id="UP000289738"/>
    </source>
</evidence>
<comment type="caution">
    <text evidence="1">The sequence shown here is derived from an EMBL/GenBank/DDBJ whole genome shotgun (WGS) entry which is preliminary data.</text>
</comment>
<dbReference type="Gene3D" id="1.20.1250.40">
    <property type="match status" value="1"/>
</dbReference>
<keyword evidence="2" id="KW-1185">Reference proteome</keyword>
<dbReference type="AlphaFoldDB" id="A0A445ACZ2"/>
<gene>
    <name evidence="1" type="ORF">Ahy_B02g057663</name>
</gene>
<proteinExistence type="predicted"/>
<dbReference type="InterPro" id="IPR010997">
    <property type="entry name" value="HRDC-like_sf"/>
</dbReference>
<dbReference type="STRING" id="3818.A0A445ACZ2"/>
<dbReference type="InterPro" id="IPR038324">
    <property type="entry name" value="Rpb4/RPC9_sf"/>
</dbReference>
<protein>
    <submittedName>
        <fullName evidence="1">Uncharacterized protein</fullName>
    </submittedName>
</protein>
<evidence type="ECO:0000313" key="1">
    <source>
        <dbReference type="EMBL" id="RYR24162.1"/>
    </source>
</evidence>
<organism evidence="1 2">
    <name type="scientific">Arachis hypogaea</name>
    <name type="common">Peanut</name>
    <dbReference type="NCBI Taxonomy" id="3818"/>
    <lineage>
        <taxon>Eukaryota</taxon>
        <taxon>Viridiplantae</taxon>
        <taxon>Streptophyta</taxon>
        <taxon>Embryophyta</taxon>
        <taxon>Tracheophyta</taxon>
        <taxon>Spermatophyta</taxon>
        <taxon>Magnoliopsida</taxon>
        <taxon>eudicotyledons</taxon>
        <taxon>Gunneridae</taxon>
        <taxon>Pentapetalae</taxon>
        <taxon>rosids</taxon>
        <taxon>fabids</taxon>
        <taxon>Fabales</taxon>
        <taxon>Fabaceae</taxon>
        <taxon>Papilionoideae</taxon>
        <taxon>50 kb inversion clade</taxon>
        <taxon>dalbergioids sensu lato</taxon>
        <taxon>Dalbergieae</taxon>
        <taxon>Pterocarpus clade</taxon>
        <taxon>Arachis</taxon>
    </lineage>
</organism>
<accession>A0A445ACZ2</accession>